<sequence>MFQLSFPIHLFRGIYRSILILYFSIDSFLIKMYRSVNLCVYIDPVHGLTKMCKSSICLRNSMSLFLLCMASPLLLVASLNSELNLKSIFRPGHFQDAPNNQRMASGFPCVDPISMET</sequence>
<proteinExistence type="predicted"/>
<protein>
    <submittedName>
        <fullName evidence="1">Uncharacterized protein</fullName>
    </submittedName>
</protein>
<name>A0A0D2V023_GOSRA</name>
<dbReference type="Gramene" id="KJB61970">
    <property type="protein sequence ID" value="KJB61970"/>
    <property type="gene ID" value="B456_009G395000"/>
</dbReference>
<keyword evidence="2" id="KW-1185">Reference proteome</keyword>
<reference evidence="1 2" key="1">
    <citation type="journal article" date="2012" name="Nature">
        <title>Repeated polyploidization of Gossypium genomes and the evolution of spinnable cotton fibres.</title>
        <authorList>
            <person name="Paterson A.H."/>
            <person name="Wendel J.F."/>
            <person name="Gundlach H."/>
            <person name="Guo H."/>
            <person name="Jenkins J."/>
            <person name="Jin D."/>
            <person name="Llewellyn D."/>
            <person name="Showmaker K.C."/>
            <person name="Shu S."/>
            <person name="Udall J."/>
            <person name="Yoo M.J."/>
            <person name="Byers R."/>
            <person name="Chen W."/>
            <person name="Doron-Faigenboim A."/>
            <person name="Duke M.V."/>
            <person name="Gong L."/>
            <person name="Grimwood J."/>
            <person name="Grover C."/>
            <person name="Grupp K."/>
            <person name="Hu G."/>
            <person name="Lee T.H."/>
            <person name="Li J."/>
            <person name="Lin L."/>
            <person name="Liu T."/>
            <person name="Marler B.S."/>
            <person name="Page J.T."/>
            <person name="Roberts A.W."/>
            <person name="Romanel E."/>
            <person name="Sanders W.S."/>
            <person name="Szadkowski E."/>
            <person name="Tan X."/>
            <person name="Tang H."/>
            <person name="Xu C."/>
            <person name="Wang J."/>
            <person name="Wang Z."/>
            <person name="Zhang D."/>
            <person name="Zhang L."/>
            <person name="Ashrafi H."/>
            <person name="Bedon F."/>
            <person name="Bowers J.E."/>
            <person name="Brubaker C.L."/>
            <person name="Chee P.W."/>
            <person name="Das S."/>
            <person name="Gingle A.R."/>
            <person name="Haigler C.H."/>
            <person name="Harker D."/>
            <person name="Hoffmann L.V."/>
            <person name="Hovav R."/>
            <person name="Jones D.C."/>
            <person name="Lemke C."/>
            <person name="Mansoor S."/>
            <person name="ur Rahman M."/>
            <person name="Rainville L.N."/>
            <person name="Rambani A."/>
            <person name="Reddy U.K."/>
            <person name="Rong J.K."/>
            <person name="Saranga Y."/>
            <person name="Scheffler B.E."/>
            <person name="Scheffler J.A."/>
            <person name="Stelly D.M."/>
            <person name="Triplett B.A."/>
            <person name="Van Deynze A."/>
            <person name="Vaslin M.F."/>
            <person name="Waghmare V.N."/>
            <person name="Walford S.A."/>
            <person name="Wright R.J."/>
            <person name="Zaki E.A."/>
            <person name="Zhang T."/>
            <person name="Dennis E.S."/>
            <person name="Mayer K.F."/>
            <person name="Peterson D.G."/>
            <person name="Rokhsar D.S."/>
            <person name="Wang X."/>
            <person name="Schmutz J."/>
        </authorList>
    </citation>
    <scope>NUCLEOTIDE SEQUENCE [LARGE SCALE GENOMIC DNA]</scope>
</reference>
<gene>
    <name evidence="1" type="ORF">B456_009G395000</name>
</gene>
<accession>A0A0D2V023</accession>
<dbReference type="EMBL" id="CM001748">
    <property type="protein sequence ID" value="KJB61970.1"/>
    <property type="molecule type" value="Genomic_DNA"/>
</dbReference>
<organism evidence="1 2">
    <name type="scientific">Gossypium raimondii</name>
    <name type="common">Peruvian cotton</name>
    <name type="synonym">Gossypium klotzschianum subsp. raimondii</name>
    <dbReference type="NCBI Taxonomy" id="29730"/>
    <lineage>
        <taxon>Eukaryota</taxon>
        <taxon>Viridiplantae</taxon>
        <taxon>Streptophyta</taxon>
        <taxon>Embryophyta</taxon>
        <taxon>Tracheophyta</taxon>
        <taxon>Spermatophyta</taxon>
        <taxon>Magnoliopsida</taxon>
        <taxon>eudicotyledons</taxon>
        <taxon>Gunneridae</taxon>
        <taxon>Pentapetalae</taxon>
        <taxon>rosids</taxon>
        <taxon>malvids</taxon>
        <taxon>Malvales</taxon>
        <taxon>Malvaceae</taxon>
        <taxon>Malvoideae</taxon>
        <taxon>Gossypium</taxon>
    </lineage>
</organism>
<evidence type="ECO:0000313" key="1">
    <source>
        <dbReference type="EMBL" id="KJB61970.1"/>
    </source>
</evidence>
<evidence type="ECO:0000313" key="2">
    <source>
        <dbReference type="Proteomes" id="UP000032304"/>
    </source>
</evidence>
<dbReference type="AlphaFoldDB" id="A0A0D2V023"/>
<dbReference type="Proteomes" id="UP000032304">
    <property type="component" value="Chromosome 9"/>
</dbReference>